<evidence type="ECO:0000256" key="8">
    <source>
        <dbReference type="RuleBase" id="RU361154"/>
    </source>
</evidence>
<dbReference type="Pfam" id="PF00703">
    <property type="entry name" value="Glyco_hydro_2"/>
    <property type="match status" value="1"/>
</dbReference>
<dbReference type="eggNOG" id="COG3250">
    <property type="taxonomic scope" value="Bacteria"/>
</dbReference>
<comment type="catalytic activity">
    <reaction evidence="1 8">
        <text>Hydrolysis of terminal non-reducing beta-D-galactose residues in beta-D-galactosides.</text>
        <dbReference type="EC" id="3.2.1.23"/>
    </reaction>
</comment>
<dbReference type="OrthoDB" id="9762066at2"/>
<dbReference type="InterPro" id="IPR011013">
    <property type="entry name" value="Gal_mutarotase_sf_dom"/>
</dbReference>
<dbReference type="InterPro" id="IPR023230">
    <property type="entry name" value="Glyco_hydro_2_CS"/>
</dbReference>
<evidence type="ECO:0000259" key="9">
    <source>
        <dbReference type="SMART" id="SM01038"/>
    </source>
</evidence>
<dbReference type="AlphaFoldDB" id="A0A024QI46"/>
<dbReference type="Gene3D" id="2.60.40.10">
    <property type="entry name" value="Immunoglobulins"/>
    <property type="match status" value="2"/>
</dbReference>
<evidence type="ECO:0000256" key="1">
    <source>
        <dbReference type="ARBA" id="ARBA00001412"/>
    </source>
</evidence>
<keyword evidence="11" id="KW-1185">Reference proteome</keyword>
<dbReference type="Pfam" id="PF02836">
    <property type="entry name" value="Glyco_hydro_2_C"/>
    <property type="match status" value="1"/>
</dbReference>
<dbReference type="InterPro" id="IPR036156">
    <property type="entry name" value="Beta-gal/glucu_dom_sf"/>
</dbReference>
<dbReference type="FunFam" id="3.20.20.80:FF:000018">
    <property type="entry name" value="Beta-galactosidase"/>
    <property type="match status" value="1"/>
</dbReference>
<evidence type="ECO:0000256" key="4">
    <source>
        <dbReference type="ARBA" id="ARBA00013303"/>
    </source>
</evidence>
<dbReference type="GO" id="GO:0030246">
    <property type="term" value="F:carbohydrate binding"/>
    <property type="evidence" value="ECO:0007669"/>
    <property type="project" value="InterPro"/>
</dbReference>
<dbReference type="PROSITE" id="PS00719">
    <property type="entry name" value="GLYCOSYL_HYDROL_F2_1"/>
    <property type="match status" value="1"/>
</dbReference>
<dbReference type="InterPro" id="IPR006104">
    <property type="entry name" value="Glyco_hydro_2_N"/>
</dbReference>
<dbReference type="InterPro" id="IPR004199">
    <property type="entry name" value="B-gal_small/dom_5"/>
</dbReference>
<dbReference type="Gene3D" id="2.70.98.10">
    <property type="match status" value="1"/>
</dbReference>
<dbReference type="GO" id="GO:0009341">
    <property type="term" value="C:beta-galactosidase complex"/>
    <property type="evidence" value="ECO:0007669"/>
    <property type="project" value="InterPro"/>
</dbReference>
<dbReference type="RefSeq" id="WP_074436709.1">
    <property type="nucleotide sequence ID" value="NZ_BNER01000005.1"/>
</dbReference>
<organism evidence="10 11">
    <name type="scientific">Virgibacillus massiliensis</name>
    <dbReference type="NCBI Taxonomy" id="1462526"/>
    <lineage>
        <taxon>Bacteria</taxon>
        <taxon>Bacillati</taxon>
        <taxon>Bacillota</taxon>
        <taxon>Bacilli</taxon>
        <taxon>Bacillales</taxon>
        <taxon>Bacillaceae</taxon>
        <taxon>Virgibacillus</taxon>
    </lineage>
</organism>
<keyword evidence="5 8" id="KW-0378">Hydrolase</keyword>
<evidence type="ECO:0000256" key="6">
    <source>
        <dbReference type="ARBA" id="ARBA00023295"/>
    </source>
</evidence>
<dbReference type="SMART" id="SM01038">
    <property type="entry name" value="Bgal_small_N"/>
    <property type="match status" value="1"/>
</dbReference>
<dbReference type="SUPFAM" id="SSF49785">
    <property type="entry name" value="Galactose-binding domain-like"/>
    <property type="match status" value="1"/>
</dbReference>
<evidence type="ECO:0000256" key="7">
    <source>
        <dbReference type="ARBA" id="ARBA00032230"/>
    </source>
</evidence>
<dbReference type="Gene3D" id="3.20.20.80">
    <property type="entry name" value="Glycosidases"/>
    <property type="match status" value="1"/>
</dbReference>
<dbReference type="InterPro" id="IPR032312">
    <property type="entry name" value="LacZ_4"/>
</dbReference>
<proteinExistence type="inferred from homology"/>
<dbReference type="Proteomes" id="UP000028875">
    <property type="component" value="Unassembled WGS sequence"/>
</dbReference>
<dbReference type="Gene3D" id="2.60.120.260">
    <property type="entry name" value="Galactose-binding domain-like"/>
    <property type="match status" value="1"/>
</dbReference>
<keyword evidence="6 8" id="KW-0326">Glycosidase</keyword>
<evidence type="ECO:0000313" key="10">
    <source>
        <dbReference type="EMBL" id="CDQ41621.1"/>
    </source>
</evidence>
<evidence type="ECO:0000313" key="11">
    <source>
        <dbReference type="Proteomes" id="UP000028875"/>
    </source>
</evidence>
<accession>A0A024QI46</accession>
<dbReference type="SUPFAM" id="SSF74650">
    <property type="entry name" value="Galactose mutarotase-like"/>
    <property type="match status" value="1"/>
</dbReference>
<dbReference type="NCBIfam" id="NF007666">
    <property type="entry name" value="PRK10340.1"/>
    <property type="match status" value="1"/>
</dbReference>
<dbReference type="EMBL" id="CCDP010000003">
    <property type="protein sequence ID" value="CDQ41621.1"/>
    <property type="molecule type" value="Genomic_DNA"/>
</dbReference>
<evidence type="ECO:0000256" key="3">
    <source>
        <dbReference type="ARBA" id="ARBA00012756"/>
    </source>
</evidence>
<evidence type="ECO:0000256" key="5">
    <source>
        <dbReference type="ARBA" id="ARBA00022801"/>
    </source>
</evidence>
<dbReference type="InterPro" id="IPR008979">
    <property type="entry name" value="Galactose-bd-like_sf"/>
</dbReference>
<dbReference type="InterPro" id="IPR017853">
    <property type="entry name" value="GH"/>
</dbReference>
<dbReference type="InterPro" id="IPR023232">
    <property type="entry name" value="Glyco_hydro_2_AS"/>
</dbReference>
<dbReference type="Pfam" id="PF02929">
    <property type="entry name" value="Bgal_small_N"/>
    <property type="match status" value="1"/>
</dbReference>
<dbReference type="PANTHER" id="PTHR46323">
    <property type="entry name" value="BETA-GALACTOSIDASE"/>
    <property type="match status" value="1"/>
</dbReference>
<dbReference type="STRING" id="1462526.BN990_03995"/>
<dbReference type="PROSITE" id="PS00608">
    <property type="entry name" value="GLYCOSYL_HYDROL_F2_2"/>
    <property type="match status" value="1"/>
</dbReference>
<dbReference type="SUPFAM" id="SSF49303">
    <property type="entry name" value="beta-Galactosidase/glucuronidase domain"/>
    <property type="match status" value="2"/>
</dbReference>
<dbReference type="PANTHER" id="PTHR46323:SF2">
    <property type="entry name" value="BETA-GALACTOSIDASE"/>
    <property type="match status" value="1"/>
</dbReference>
<dbReference type="GO" id="GO:0004565">
    <property type="term" value="F:beta-galactosidase activity"/>
    <property type="evidence" value="ECO:0007669"/>
    <property type="project" value="UniProtKB-EC"/>
</dbReference>
<protein>
    <recommendedName>
        <fullName evidence="4 8">Beta-galactosidase</fullName>
        <ecNumber evidence="3 8">3.2.1.23</ecNumber>
    </recommendedName>
    <alternativeName>
        <fullName evidence="7 8">Lactase</fullName>
    </alternativeName>
</protein>
<dbReference type="InterPro" id="IPR006103">
    <property type="entry name" value="Glyco_hydro_2_cat"/>
</dbReference>
<comment type="caution">
    <text evidence="10">The sequence shown here is derived from an EMBL/GenBank/DDBJ whole genome shotgun (WGS) entry which is preliminary data.</text>
</comment>
<dbReference type="SUPFAM" id="SSF51445">
    <property type="entry name" value="(Trans)glycosidases"/>
    <property type="match status" value="1"/>
</dbReference>
<dbReference type="GO" id="GO:0005990">
    <property type="term" value="P:lactose catabolic process"/>
    <property type="evidence" value="ECO:0007669"/>
    <property type="project" value="TreeGrafter"/>
</dbReference>
<evidence type="ECO:0000256" key="2">
    <source>
        <dbReference type="ARBA" id="ARBA00007401"/>
    </source>
</evidence>
<dbReference type="InterPro" id="IPR014718">
    <property type="entry name" value="GH-type_carb-bd"/>
</dbReference>
<feature type="domain" description="Beta galactosidase small chain/" evidence="9">
    <location>
        <begin position="727"/>
        <end position="1000"/>
    </location>
</feature>
<sequence length="1002" mass="116620">MVNKKLWEDNHTDSINRMEPRAHFTSFPSEIDAKTGELGHTHFYQKLNGRWSFLFLDAPEYSPQDFYKTSYDYTSWDTIEVPGNWQRQGYGNMHYSDLWYNFPIIPPYVPVENPTGIYRTTFDIDEIQTDYQYILRFQGVDSAFEVYLNDTFIGYSKGARIQSEFDLSDQLITGKNMLTVRVFQWSDGTYLEDQDMWWLSGIFRDVELFARPVVGLYDFTVKTVFDDDYHHATLIVHPTVEYKGQNIHYQLEDNDGNTIFQEEQDSRESLVKKVNNPIKWSSEDPYLYTLAMTVYSGKEMVETIHQQVGFRQVEVKGNTFLVNGVAINLKGVNRHDYHPLKGRVTTKEDVEADITLMKKHNINAVRTAHYPNAPCLYELCDQYGLYVIDEVDLECHGFELTEDYKWLADNLDWEEAFVNRLKRTLMRDKNHPSIIMWSLGNESAFGHNFRKMAEYAKATDPTRLVHYEGDFEAEVTDVYSTMYTWLEHDSKQTMDQIASSTTKPHILCEYGHAMGNGPGNLKEYQDIFYKYDHMQGGFIWEWFDHGIESYSDDGRTYYKYGGDFGDEPNNGNFCIDGLLMPDRTPSTSLKEYKKVIEPVETRAFDIRAGIYELVNRLDFNSLDDYQLTCQFYEDDKLVAEKEQVIPDIQPGNAANIVISYPNAKQTKPEIRYTVHFTYTLKRATNWAKAGFEVTRSVFVYDEAIPTINYKGADSGNITYVEENGLVTVSGEKFKVTFDKVLGQILDSTYNGHRIIEQGPAFNLWRAPIDNDMYILEDYRNDYFLHLGHDMVRDVQYELKKDHFEWRMRSLYGTTNNSWYYDLTYTYKVFADGKIQVALEGIASGRKDNAPPMLPRIGVQMRVNRSLDKASWRGLGPHENYTDSCQSAYPGVFHKHIDDLFVNYVKPQANGNHMDCDWVCLGNDSISLHCKADKRINFSALRYEDADLEKAKHTVDLQERDYIILHIDQQQNGLGSNSCGQDQLDKYRCKFRDFTLEFELSLK</sequence>
<dbReference type="InterPro" id="IPR050347">
    <property type="entry name" value="Bact_Beta-galactosidase"/>
</dbReference>
<dbReference type="Pfam" id="PF16353">
    <property type="entry name" value="LacZ_4"/>
    <property type="match status" value="1"/>
</dbReference>
<dbReference type="EC" id="3.2.1.23" evidence="3 8"/>
<gene>
    <name evidence="10" type="primary">ebgA</name>
    <name evidence="10" type="ORF">BN990_03995</name>
</gene>
<dbReference type="InterPro" id="IPR013783">
    <property type="entry name" value="Ig-like_fold"/>
</dbReference>
<dbReference type="Pfam" id="PF02837">
    <property type="entry name" value="Glyco_hydro_2_N"/>
    <property type="match status" value="1"/>
</dbReference>
<reference evidence="11" key="2">
    <citation type="submission" date="2014-05" db="EMBL/GenBank/DDBJ databases">
        <title>Draft genome sequence of Virgibacillus massiliensis Vm-5.</title>
        <authorList>
            <person name="Khelaifia S."/>
            <person name="Croce O."/>
            <person name="Lagier J.C."/>
            <person name="Raoult D."/>
        </authorList>
    </citation>
    <scope>NUCLEOTIDE SEQUENCE [LARGE SCALE GENOMIC DNA]</scope>
    <source>
        <strain evidence="11">Vm-5</strain>
    </source>
</reference>
<name>A0A024QI46_9BACI</name>
<dbReference type="InterPro" id="IPR006101">
    <property type="entry name" value="Glyco_hydro_2"/>
</dbReference>
<reference evidence="10 11" key="1">
    <citation type="submission" date="2014-03" db="EMBL/GenBank/DDBJ databases">
        <authorList>
            <person name="Urmite Genomes U."/>
        </authorList>
    </citation>
    <scope>NUCLEOTIDE SEQUENCE [LARGE SCALE GENOMIC DNA]</scope>
    <source>
        <strain evidence="10 11">Vm-5</strain>
    </source>
</reference>
<comment type="similarity">
    <text evidence="2 8">Belongs to the glycosyl hydrolase 2 family.</text>
</comment>
<dbReference type="InterPro" id="IPR006102">
    <property type="entry name" value="Ig-like_GH2"/>
</dbReference>
<dbReference type="PRINTS" id="PR00132">
    <property type="entry name" value="GLHYDRLASE2"/>
</dbReference>